<keyword evidence="2" id="KW-1185">Reference proteome</keyword>
<evidence type="ECO:0000313" key="2">
    <source>
        <dbReference type="Proteomes" id="UP000749559"/>
    </source>
</evidence>
<comment type="caution">
    <text evidence="1">The sequence shown here is derived from an EMBL/GenBank/DDBJ whole genome shotgun (WGS) entry which is preliminary data.</text>
</comment>
<dbReference type="AlphaFoldDB" id="A0A8J1U0F6"/>
<dbReference type="EMBL" id="CAIIXF020000010">
    <property type="protein sequence ID" value="CAH1796400.1"/>
    <property type="molecule type" value="Genomic_DNA"/>
</dbReference>
<gene>
    <name evidence="1" type="ORF">OFUS_LOCUS20816</name>
</gene>
<protein>
    <submittedName>
        <fullName evidence="1">Uncharacterized protein</fullName>
    </submittedName>
</protein>
<reference evidence="1" key="1">
    <citation type="submission" date="2022-03" db="EMBL/GenBank/DDBJ databases">
        <authorList>
            <person name="Martin C."/>
        </authorList>
    </citation>
    <scope>NUCLEOTIDE SEQUENCE</scope>
</reference>
<organism evidence="1 2">
    <name type="scientific">Owenia fusiformis</name>
    <name type="common">Polychaete worm</name>
    <dbReference type="NCBI Taxonomy" id="6347"/>
    <lineage>
        <taxon>Eukaryota</taxon>
        <taxon>Metazoa</taxon>
        <taxon>Spiralia</taxon>
        <taxon>Lophotrochozoa</taxon>
        <taxon>Annelida</taxon>
        <taxon>Polychaeta</taxon>
        <taxon>Sedentaria</taxon>
        <taxon>Canalipalpata</taxon>
        <taxon>Sabellida</taxon>
        <taxon>Oweniida</taxon>
        <taxon>Oweniidae</taxon>
        <taxon>Owenia</taxon>
    </lineage>
</organism>
<evidence type="ECO:0000313" key="1">
    <source>
        <dbReference type="EMBL" id="CAH1796400.1"/>
    </source>
</evidence>
<name>A0A8J1U0F6_OWEFU</name>
<dbReference type="Proteomes" id="UP000749559">
    <property type="component" value="Unassembled WGS sequence"/>
</dbReference>
<proteinExistence type="predicted"/>
<dbReference type="OrthoDB" id="10045402at2759"/>
<sequence length="467" mass="51868">MTIWHRLLIWSILCLGTQETEAKISRSIHPLIKRAVGQQASLGQCMNCQGGGRSNDRYYTCCNNCDGLDDTCQGIEYSSVKIANINRDFCDVCGTDGSRGDALICDTVSTYDCAGCNGQTEVRSACDSVWLNTPDNCWAWQQCFTLLCKQAPRNPAFNSGTGKRSIDEGKLMSQRAILDNDLLIPPSFCGDATCNGLETFDSCPLDCCSVKNPIQCSWTDFTSCLPKCCSESTCCETEIIRDPHFLQPDSDLDIPLCYNLITKEKVSQILLVDSVNRLDLRVEYDTLGRRGQGIWVGSVLVKNTDNDSVRVTTSSILVKVNGRRRGNFAWPTNEAGIREKYGEWNVNIYPTHMEVKTGDFIIKVRYNSTRDRGLNLGIINRVQTGSNPAGFLSIVNREITGVINVSRDPITGTTSGDLTVRDGRRIAVKQTFRAHTLCWELTGDVQEQLLTVSERNQLTPFCLGCDF</sequence>
<accession>A0A8J1U0F6</accession>